<evidence type="ECO:0000313" key="1">
    <source>
        <dbReference type="EMBL" id="TFK10980.1"/>
    </source>
</evidence>
<name>A0A4D9EYB5_9SAUR</name>
<dbReference type="AlphaFoldDB" id="A0A4D9EYB5"/>
<dbReference type="Proteomes" id="UP000297703">
    <property type="component" value="Unassembled WGS sequence"/>
</dbReference>
<evidence type="ECO:0000313" key="2">
    <source>
        <dbReference type="Proteomes" id="UP000297703"/>
    </source>
</evidence>
<accession>A0A4D9EYB5</accession>
<comment type="caution">
    <text evidence="1">The sequence shown here is derived from an EMBL/GenBank/DDBJ whole genome shotgun (WGS) entry which is preliminary data.</text>
</comment>
<reference evidence="1 2" key="2">
    <citation type="submission" date="2019-04" db="EMBL/GenBank/DDBJ databases">
        <title>The genome sequence of big-headed turtle.</title>
        <authorList>
            <person name="Gong S."/>
        </authorList>
    </citation>
    <scope>NUCLEOTIDE SEQUENCE [LARGE SCALE GENOMIC DNA]</scope>
    <source>
        <strain evidence="1">DO16091913</strain>
        <tissue evidence="1">Muscle</tissue>
    </source>
</reference>
<gene>
    <name evidence="1" type="ORF">DR999_PMT05789</name>
</gene>
<proteinExistence type="predicted"/>
<sequence>MGLTAPTGAITESWKVNSHQEGTNQLLRNGSCSEVGIQLSALFESKNSFSRWDLQSLFINHLDSPVEVFVCERERSLPWTGGQVECLGATGDEIHPMLGGHTKPMLH</sequence>
<protein>
    <submittedName>
        <fullName evidence="1">Meiosis-specific with OB domain-containing protein</fullName>
    </submittedName>
</protein>
<organism evidence="1 2">
    <name type="scientific">Platysternon megacephalum</name>
    <name type="common">big-headed turtle</name>
    <dbReference type="NCBI Taxonomy" id="55544"/>
    <lineage>
        <taxon>Eukaryota</taxon>
        <taxon>Metazoa</taxon>
        <taxon>Chordata</taxon>
        <taxon>Craniata</taxon>
        <taxon>Vertebrata</taxon>
        <taxon>Euteleostomi</taxon>
        <taxon>Archelosauria</taxon>
        <taxon>Testudinata</taxon>
        <taxon>Testudines</taxon>
        <taxon>Cryptodira</taxon>
        <taxon>Durocryptodira</taxon>
        <taxon>Testudinoidea</taxon>
        <taxon>Platysternidae</taxon>
        <taxon>Platysternon</taxon>
    </lineage>
</organism>
<dbReference type="EMBL" id="QXTE01000037">
    <property type="protein sequence ID" value="TFK10980.1"/>
    <property type="molecule type" value="Genomic_DNA"/>
</dbReference>
<reference evidence="1 2" key="1">
    <citation type="submission" date="2019-04" db="EMBL/GenBank/DDBJ databases">
        <title>Draft genome of the big-headed turtle Platysternon megacephalum.</title>
        <authorList>
            <person name="Gong S."/>
        </authorList>
    </citation>
    <scope>NUCLEOTIDE SEQUENCE [LARGE SCALE GENOMIC DNA]</scope>
    <source>
        <strain evidence="1">DO16091913</strain>
        <tissue evidence="1">Muscle</tissue>
    </source>
</reference>
<keyword evidence="2" id="KW-1185">Reference proteome</keyword>